<keyword evidence="4" id="KW-1185">Reference proteome</keyword>
<dbReference type="InterPro" id="IPR040980">
    <property type="entry name" value="SWI2_SNF2"/>
</dbReference>
<proteinExistence type="predicted"/>
<evidence type="ECO:0000313" key="3">
    <source>
        <dbReference type="EMBL" id="MET4756672.1"/>
    </source>
</evidence>
<keyword evidence="3" id="KW-0378">Hydrolase</keyword>
<reference evidence="3 4" key="1">
    <citation type="submission" date="2024-06" db="EMBL/GenBank/DDBJ databases">
        <title>Genomic Encyclopedia of Type Strains, Phase V (KMG-V): Genome sequencing to study the core and pangenomes of soil and plant-associated prokaryotes.</title>
        <authorList>
            <person name="Whitman W."/>
        </authorList>
    </citation>
    <scope>NUCLEOTIDE SEQUENCE [LARGE SCALE GENOMIC DNA]</scope>
    <source>
        <strain evidence="3 4">NE40</strain>
    </source>
</reference>
<dbReference type="SMART" id="SM00487">
    <property type="entry name" value="DEXDc"/>
    <property type="match status" value="1"/>
</dbReference>
<protein>
    <submittedName>
        <fullName evidence="3">Type I restriction enzyme R subunit</fullName>
        <ecNumber evidence="3">3.1.21.3</ecNumber>
    </submittedName>
</protein>
<dbReference type="PANTHER" id="PTHR42927:SF1">
    <property type="entry name" value="HELICASE SUPERFAMILY 1 AND 2 DOMAIN-CONTAINING PROTEIN"/>
    <property type="match status" value="1"/>
</dbReference>
<name>A0ABV2SFX3_9GAMM</name>
<evidence type="ECO:0000259" key="2">
    <source>
        <dbReference type="SMART" id="SM00487"/>
    </source>
</evidence>
<dbReference type="SUPFAM" id="SSF52540">
    <property type="entry name" value="P-loop containing nucleoside triphosphate hydrolases"/>
    <property type="match status" value="1"/>
</dbReference>
<feature type="coiled-coil region" evidence="1">
    <location>
        <begin position="562"/>
        <end position="589"/>
    </location>
</feature>
<dbReference type="Gene3D" id="3.40.50.300">
    <property type="entry name" value="P-loop containing nucleotide triphosphate hydrolases"/>
    <property type="match status" value="2"/>
</dbReference>
<accession>A0ABV2SFX3</accession>
<dbReference type="EC" id="3.1.21.3" evidence="3"/>
<organism evidence="3 4">
    <name type="scientific">Endozoicomonas lisbonensis</name>
    <dbReference type="NCBI Taxonomy" id="3120522"/>
    <lineage>
        <taxon>Bacteria</taxon>
        <taxon>Pseudomonadati</taxon>
        <taxon>Pseudomonadota</taxon>
        <taxon>Gammaproteobacteria</taxon>
        <taxon>Oceanospirillales</taxon>
        <taxon>Endozoicomonadaceae</taxon>
        <taxon>Endozoicomonas</taxon>
    </lineage>
</organism>
<dbReference type="Proteomes" id="UP001549366">
    <property type="component" value="Unassembled WGS sequence"/>
</dbReference>
<evidence type="ECO:0000256" key="1">
    <source>
        <dbReference type="SAM" id="Coils"/>
    </source>
</evidence>
<dbReference type="InterPro" id="IPR027417">
    <property type="entry name" value="P-loop_NTPase"/>
</dbReference>
<dbReference type="InterPro" id="IPR055180">
    <property type="entry name" value="HsdR_RecA-like_helicase_dom_2"/>
</dbReference>
<dbReference type="EMBL" id="JBEWTB010000002">
    <property type="protein sequence ID" value="MET4756672.1"/>
    <property type="molecule type" value="Genomic_DNA"/>
</dbReference>
<sequence length="818" mass="93029">MHPYATAYLWEEILQPDNFLLILGRYLHLEVKDKELADGRIVKKETMIFPRYHQWSAVSTLLNGVRKEGTGARYLIQHSAGSGKSNSIAWLCHQLASLHYPEGEQAGNKVFDSVIVITDRTVLDSQLQDTIYQFEHNRGMIARINREEAQGSKSSQLAQELLNATSIIIVTIQTFPHVLKAIQENEGLAKRSFAIIADEAHSSQTGSTARQMREVLMAEHLSDSDEITGEDILDATLASRRGSDKISYFAFTATPKAKTLELFGRKPNAKEDSKPEPYHVYTMRQAIEEGYILDVLKNYTSYSVAYKLAHTDENQDSEVDSKRAKSELVKWARLHPHNIAQKVEVIIEHFRTRVKHLLNGEAKAMVVTSSRKEAVRYKLAFDKYVQEKGYGRLQAMVAFSGEVDDKESGPEPFTERNLNPNLNGRDMRKAFDTDEYQVMLVANKFQTGFDQPKLVAMYVDKKLTGVDCIQTLSRLNRTCPGKDTTFVLDFVNDPQDVLEEFKTYYQVAELAGESEPNLVYDLQHKLGEQGIYQWHEVTQFADAYFDPKRGQDALSNYIKPPADRFAKRYREALDVLKDAQERLREAISEGEEGYRQKCERGVQAAKEAKDSLDTFKKDLGSYIRFYEFISQIVPFDDHELEQLNVFGKHLLPLLKQERLDEDIDLELVEMTHYKLKEKRTQHLKLQGDGGNLLNPVTSIGSHAPKDKKSELLSDILEQMNDLFAGEDLSDGDRVIWLNKVVAKVSENDRAVDQVAHNSQEQAMLGDFPDAVQSAVIESMDVQNRMDMDFLSNPDVSRQVVSLVYQMMKAMGQGQIGKL</sequence>
<feature type="domain" description="Helicase ATP-binding" evidence="2">
    <location>
        <begin position="46"/>
        <end position="281"/>
    </location>
</feature>
<dbReference type="PANTHER" id="PTHR42927">
    <property type="entry name" value="HELICASE SUPERFAMILY 1 AND 2 DOMAIN-CONTAINING PROTEIN"/>
    <property type="match status" value="1"/>
</dbReference>
<comment type="caution">
    <text evidence="3">The sequence shown here is derived from an EMBL/GenBank/DDBJ whole genome shotgun (WGS) entry which is preliminary data.</text>
</comment>
<dbReference type="Pfam" id="PF18766">
    <property type="entry name" value="SWI2_SNF2"/>
    <property type="match status" value="1"/>
</dbReference>
<gene>
    <name evidence="3" type="ORF">V5J35_001864</name>
</gene>
<dbReference type="GO" id="GO:0009035">
    <property type="term" value="F:type I site-specific deoxyribonuclease activity"/>
    <property type="evidence" value="ECO:0007669"/>
    <property type="project" value="UniProtKB-EC"/>
</dbReference>
<dbReference type="Pfam" id="PF22679">
    <property type="entry name" value="T1R_D3-like"/>
    <property type="match status" value="1"/>
</dbReference>
<evidence type="ECO:0000313" key="4">
    <source>
        <dbReference type="Proteomes" id="UP001549366"/>
    </source>
</evidence>
<dbReference type="InterPro" id="IPR014001">
    <property type="entry name" value="Helicase_ATP-bd"/>
</dbReference>
<keyword evidence="1" id="KW-0175">Coiled coil</keyword>